<reference evidence="2 3" key="2">
    <citation type="submission" date="2024-07" db="EMBL/GenBank/DDBJ databases">
        <authorList>
            <person name="Akdeniz Z."/>
        </authorList>
    </citation>
    <scope>NUCLEOTIDE SEQUENCE [LARGE SCALE GENOMIC DNA]</scope>
</reference>
<accession>A0AA86P0I0</accession>
<protein>
    <submittedName>
        <fullName evidence="2">Hypothetical_protein</fullName>
    </submittedName>
</protein>
<comment type="caution">
    <text evidence="1">The sequence shown here is derived from an EMBL/GenBank/DDBJ whole genome shotgun (WGS) entry which is preliminary data.</text>
</comment>
<keyword evidence="3" id="KW-1185">Reference proteome</keyword>
<evidence type="ECO:0000313" key="1">
    <source>
        <dbReference type="EMBL" id="CAI9929609.1"/>
    </source>
</evidence>
<reference evidence="1" key="1">
    <citation type="submission" date="2023-06" db="EMBL/GenBank/DDBJ databases">
        <authorList>
            <person name="Kurt Z."/>
        </authorList>
    </citation>
    <scope>NUCLEOTIDE SEQUENCE</scope>
</reference>
<name>A0AA86P0I0_9EUKA</name>
<gene>
    <name evidence="2" type="ORF">HINF_LOCUS12723</name>
    <name evidence="1" type="ORF">HINF_LOCUS17254</name>
</gene>
<dbReference type="Proteomes" id="UP001642409">
    <property type="component" value="Unassembled WGS sequence"/>
</dbReference>
<evidence type="ECO:0000313" key="3">
    <source>
        <dbReference type="Proteomes" id="UP001642409"/>
    </source>
</evidence>
<sequence>MINTTGSTCCFLLLRNQFVSQIVELTRQAFLIIISMFEVFKQPPVFTFIEDFIFLRMNYLGNIKHQERLISRKPINLKHFSGCLQHGKLLSTMFGGTIYCVRADLFIKAKNKKTDSI</sequence>
<organism evidence="1">
    <name type="scientific">Hexamita inflata</name>
    <dbReference type="NCBI Taxonomy" id="28002"/>
    <lineage>
        <taxon>Eukaryota</taxon>
        <taxon>Metamonada</taxon>
        <taxon>Diplomonadida</taxon>
        <taxon>Hexamitidae</taxon>
        <taxon>Hexamitinae</taxon>
        <taxon>Hexamita</taxon>
    </lineage>
</organism>
<dbReference type="AlphaFoldDB" id="A0AA86P0I0"/>
<evidence type="ECO:0000313" key="2">
    <source>
        <dbReference type="EMBL" id="CAL5992732.1"/>
    </source>
</evidence>
<proteinExistence type="predicted"/>
<dbReference type="EMBL" id="CAXDID020000029">
    <property type="protein sequence ID" value="CAL5992732.1"/>
    <property type="molecule type" value="Genomic_DNA"/>
</dbReference>
<dbReference type="EMBL" id="CATOUU010000440">
    <property type="protein sequence ID" value="CAI9929609.1"/>
    <property type="molecule type" value="Genomic_DNA"/>
</dbReference>